<accession>A0A926F152</accession>
<dbReference type="Proteomes" id="UP000601522">
    <property type="component" value="Unassembled WGS sequence"/>
</dbReference>
<evidence type="ECO:0000256" key="1">
    <source>
        <dbReference type="SAM" id="SignalP"/>
    </source>
</evidence>
<dbReference type="RefSeq" id="WP_249322780.1">
    <property type="nucleotide sequence ID" value="NZ_JACRTK010000001.1"/>
</dbReference>
<name>A0A926F152_9FIRM</name>
<evidence type="ECO:0000313" key="3">
    <source>
        <dbReference type="Proteomes" id="UP000601522"/>
    </source>
</evidence>
<organism evidence="2 3">
    <name type="scientific">Wansuia hejianensis</name>
    <dbReference type="NCBI Taxonomy" id="2763667"/>
    <lineage>
        <taxon>Bacteria</taxon>
        <taxon>Bacillati</taxon>
        <taxon>Bacillota</taxon>
        <taxon>Clostridia</taxon>
        <taxon>Lachnospirales</taxon>
        <taxon>Lachnospiraceae</taxon>
        <taxon>Wansuia</taxon>
    </lineage>
</organism>
<keyword evidence="1" id="KW-0732">Signal</keyword>
<comment type="caution">
    <text evidence="2">The sequence shown here is derived from an EMBL/GenBank/DDBJ whole genome shotgun (WGS) entry which is preliminary data.</text>
</comment>
<reference evidence="2 3" key="1">
    <citation type="submission" date="2020-08" db="EMBL/GenBank/DDBJ databases">
        <title>Genome public.</title>
        <authorList>
            <person name="Liu C."/>
            <person name="Sun Q."/>
        </authorList>
    </citation>
    <scope>NUCLEOTIDE SEQUENCE [LARGE SCALE GENOMIC DNA]</scope>
    <source>
        <strain evidence="2 3">NSJ-26</strain>
    </source>
</reference>
<dbReference type="AlphaFoldDB" id="A0A926F152"/>
<feature type="signal peptide" evidence="1">
    <location>
        <begin position="1"/>
        <end position="24"/>
    </location>
</feature>
<feature type="chain" id="PRO_5037298314" evidence="1">
    <location>
        <begin position="25"/>
        <end position="240"/>
    </location>
</feature>
<evidence type="ECO:0000313" key="2">
    <source>
        <dbReference type="EMBL" id="MBC8589990.1"/>
    </source>
</evidence>
<gene>
    <name evidence="2" type="ORF">H8689_02400</name>
</gene>
<proteinExistence type="predicted"/>
<protein>
    <submittedName>
        <fullName evidence="2">Uncharacterized protein</fullName>
    </submittedName>
</protein>
<keyword evidence="3" id="KW-1185">Reference proteome</keyword>
<dbReference type="EMBL" id="JACRTK010000001">
    <property type="protein sequence ID" value="MBC8589990.1"/>
    <property type="molecule type" value="Genomic_DNA"/>
</dbReference>
<sequence length="240" mass="27291">MKKVISCIALTSIILLTSFQNIFAQELKELNNSIKVETSLNNQKIQGENMGFFAGENIEGYNFIEVSEPVDKNYDGNTNVLLGYYEPVVNPNGTQPLDNYREYDRWYVYDQGITKSWSYLSNPYFIISIARGMTYEKTKSVSATITGTFSKELPDSSLPSVKKSFGLNSSGSKKVTEKITFTGPSSGFSSRDFYYQKGRHTHKVKLVQEHRSNWDGVLWKKTYYGSVGKPAIKHYSLNRK</sequence>